<feature type="modified residue" description="4-aspartylphosphate" evidence="10">
    <location>
        <position position="55"/>
    </location>
</feature>
<evidence type="ECO:0000256" key="4">
    <source>
        <dbReference type="ARBA" id="ARBA00022553"/>
    </source>
</evidence>
<dbReference type="Pfam" id="PF00072">
    <property type="entry name" value="Response_reg"/>
    <property type="match status" value="1"/>
</dbReference>
<keyword evidence="6" id="KW-0805">Transcription regulation</keyword>
<dbReference type="RefSeq" id="WP_073587752.1">
    <property type="nucleotide sequence ID" value="NZ_FRFD01000003.1"/>
</dbReference>
<keyword evidence="14" id="KW-1185">Reference proteome</keyword>
<dbReference type="Gene3D" id="3.40.50.2300">
    <property type="match status" value="1"/>
</dbReference>
<evidence type="ECO:0000256" key="5">
    <source>
        <dbReference type="ARBA" id="ARBA00023012"/>
    </source>
</evidence>
<evidence type="ECO:0000256" key="2">
    <source>
        <dbReference type="ARBA" id="ARBA00018672"/>
    </source>
</evidence>
<dbReference type="GO" id="GO:0000160">
    <property type="term" value="P:phosphorelay signal transduction system"/>
    <property type="evidence" value="ECO:0007669"/>
    <property type="project" value="UniProtKB-KW"/>
</dbReference>
<evidence type="ECO:0000256" key="3">
    <source>
        <dbReference type="ARBA" id="ARBA00022490"/>
    </source>
</evidence>
<dbReference type="GO" id="GO:0003700">
    <property type="term" value="F:DNA-binding transcription factor activity"/>
    <property type="evidence" value="ECO:0007669"/>
    <property type="project" value="InterPro"/>
</dbReference>
<evidence type="ECO:0000256" key="10">
    <source>
        <dbReference type="PROSITE-ProRule" id="PRU00169"/>
    </source>
</evidence>
<dbReference type="InterPro" id="IPR018060">
    <property type="entry name" value="HTH_AraC"/>
</dbReference>
<dbReference type="SUPFAM" id="SSF46689">
    <property type="entry name" value="Homeodomain-like"/>
    <property type="match status" value="2"/>
</dbReference>
<dbReference type="PANTHER" id="PTHR42713">
    <property type="entry name" value="HISTIDINE KINASE-RELATED"/>
    <property type="match status" value="1"/>
</dbReference>
<dbReference type="PROSITE" id="PS01124">
    <property type="entry name" value="HTH_ARAC_FAMILY_2"/>
    <property type="match status" value="1"/>
</dbReference>
<evidence type="ECO:0000256" key="6">
    <source>
        <dbReference type="ARBA" id="ARBA00023015"/>
    </source>
</evidence>
<dbReference type="PANTHER" id="PTHR42713:SF3">
    <property type="entry name" value="TRANSCRIPTIONAL REGULATORY PROTEIN HPTR"/>
    <property type="match status" value="1"/>
</dbReference>
<protein>
    <recommendedName>
        <fullName evidence="2">Stage 0 sporulation protein A homolog</fullName>
    </recommendedName>
</protein>
<dbReference type="SMART" id="SM00342">
    <property type="entry name" value="HTH_ARAC"/>
    <property type="match status" value="1"/>
</dbReference>
<dbReference type="AlphaFoldDB" id="A0A1M7Y267"/>
<dbReference type="InterPro" id="IPR001789">
    <property type="entry name" value="Sig_transdc_resp-reg_receiver"/>
</dbReference>
<feature type="domain" description="HTH araC/xylS-type" evidence="11">
    <location>
        <begin position="407"/>
        <end position="505"/>
    </location>
</feature>
<dbReference type="EMBL" id="FRFD01000003">
    <property type="protein sequence ID" value="SHO45993.1"/>
    <property type="molecule type" value="Genomic_DNA"/>
</dbReference>
<dbReference type="SMART" id="SM00448">
    <property type="entry name" value="REC"/>
    <property type="match status" value="1"/>
</dbReference>
<dbReference type="PRINTS" id="PR00032">
    <property type="entry name" value="HTHARAC"/>
</dbReference>
<dbReference type="Pfam" id="PF12833">
    <property type="entry name" value="HTH_18"/>
    <property type="match status" value="1"/>
</dbReference>
<evidence type="ECO:0000256" key="7">
    <source>
        <dbReference type="ARBA" id="ARBA00023125"/>
    </source>
</evidence>
<feature type="domain" description="Response regulatory" evidence="12">
    <location>
        <begin position="3"/>
        <end position="120"/>
    </location>
</feature>
<dbReference type="Proteomes" id="UP000184612">
    <property type="component" value="Unassembled WGS sequence"/>
</dbReference>
<organism evidence="13 14">
    <name type="scientific">Anaerocolumna xylanovorans DSM 12503</name>
    <dbReference type="NCBI Taxonomy" id="1121345"/>
    <lineage>
        <taxon>Bacteria</taxon>
        <taxon>Bacillati</taxon>
        <taxon>Bacillota</taxon>
        <taxon>Clostridia</taxon>
        <taxon>Lachnospirales</taxon>
        <taxon>Lachnospiraceae</taxon>
        <taxon>Anaerocolumna</taxon>
    </lineage>
</organism>
<dbReference type="OrthoDB" id="9794370at2"/>
<gene>
    <name evidence="13" type="ORF">SAMN02745217_01130</name>
</gene>
<dbReference type="InterPro" id="IPR020449">
    <property type="entry name" value="Tscrpt_reg_AraC-type_HTH"/>
</dbReference>
<keyword evidence="3" id="KW-0963">Cytoplasm</keyword>
<evidence type="ECO:0000256" key="8">
    <source>
        <dbReference type="ARBA" id="ARBA00023163"/>
    </source>
</evidence>
<dbReference type="PROSITE" id="PS50110">
    <property type="entry name" value="RESPONSE_REGULATORY"/>
    <property type="match status" value="1"/>
</dbReference>
<sequence length="513" mass="59565">MYKVSLVEDEELILQGIDRIIDWEGLGLTVVHKAHDGVEALKLWEKEPADIVITDINMPEMDGLRLIEELQKKSKNLRFIILSGYDEFEYARRAIGMKVEEYILKPIDEEKLEEALKKAINSLEQYGRQKRETIDFRTKLEGFMNGDMEAEEYKNFFESIGIETENSGISLARMKLQANEKTVNMQEKLMAALAAYEKDNLYAFYLRMDEILLLRPIDYGSITGINDYYRKLQNKLEANLKISSFMTVAPLSKTLEELPFALDTMKSLQKYFMIEGYGSCIDLNHIVDRKTKDILVDEGRLHKLLLGGDKKAAVDYIEDLFINNAGEERISADALFQMIFKLSMILQEIMEEFDLVKIKKRNTILKLVDKLNQAEHISTIKSLFTTEIIDIMDELHKENSKLTPVIKQLLKEIQENYKGDFNLKTLAHKYHMNTSYLGQLFQKEMGCSFSQYVTNYKNSIARELILNTNMRINDIAKEVGFTDTSYFYRKFKQCYGISPASLREMKEYNSAEK</sequence>
<evidence type="ECO:0000259" key="11">
    <source>
        <dbReference type="PROSITE" id="PS01124"/>
    </source>
</evidence>
<dbReference type="STRING" id="1121345.SAMN02745217_01130"/>
<keyword evidence="8" id="KW-0804">Transcription</keyword>
<dbReference type="InterPro" id="IPR009057">
    <property type="entry name" value="Homeodomain-like_sf"/>
</dbReference>
<evidence type="ECO:0000256" key="9">
    <source>
        <dbReference type="ARBA" id="ARBA00024867"/>
    </source>
</evidence>
<dbReference type="GO" id="GO:0043565">
    <property type="term" value="F:sequence-specific DNA binding"/>
    <property type="evidence" value="ECO:0007669"/>
    <property type="project" value="InterPro"/>
</dbReference>
<dbReference type="Gene3D" id="1.10.10.60">
    <property type="entry name" value="Homeodomain-like"/>
    <property type="match status" value="2"/>
</dbReference>
<dbReference type="SUPFAM" id="SSF52172">
    <property type="entry name" value="CheY-like"/>
    <property type="match status" value="1"/>
</dbReference>
<evidence type="ECO:0000313" key="13">
    <source>
        <dbReference type="EMBL" id="SHO45993.1"/>
    </source>
</evidence>
<accession>A0A1M7Y267</accession>
<keyword evidence="5" id="KW-0902">Two-component regulatory system</keyword>
<dbReference type="InterPro" id="IPR011006">
    <property type="entry name" value="CheY-like_superfamily"/>
</dbReference>
<keyword evidence="7" id="KW-0238">DNA-binding</keyword>
<evidence type="ECO:0000256" key="1">
    <source>
        <dbReference type="ARBA" id="ARBA00004496"/>
    </source>
</evidence>
<reference evidence="13 14" key="1">
    <citation type="submission" date="2016-12" db="EMBL/GenBank/DDBJ databases">
        <authorList>
            <person name="Song W.-J."/>
            <person name="Kurnit D.M."/>
        </authorList>
    </citation>
    <scope>NUCLEOTIDE SEQUENCE [LARGE SCALE GENOMIC DNA]</scope>
    <source>
        <strain evidence="13 14">DSM 12503</strain>
    </source>
</reference>
<dbReference type="GO" id="GO:0005737">
    <property type="term" value="C:cytoplasm"/>
    <property type="evidence" value="ECO:0007669"/>
    <property type="project" value="UniProtKB-SubCell"/>
</dbReference>
<dbReference type="InterPro" id="IPR051552">
    <property type="entry name" value="HptR"/>
</dbReference>
<proteinExistence type="predicted"/>
<dbReference type="CDD" id="cd17536">
    <property type="entry name" value="REC_YesN-like"/>
    <property type="match status" value="1"/>
</dbReference>
<comment type="subcellular location">
    <subcellularLocation>
        <location evidence="1">Cytoplasm</location>
    </subcellularLocation>
</comment>
<evidence type="ECO:0000259" key="12">
    <source>
        <dbReference type="PROSITE" id="PS50110"/>
    </source>
</evidence>
<keyword evidence="4 10" id="KW-0597">Phosphoprotein</keyword>
<evidence type="ECO:0000313" key="14">
    <source>
        <dbReference type="Proteomes" id="UP000184612"/>
    </source>
</evidence>
<name>A0A1M7Y267_9FIRM</name>
<comment type="function">
    <text evidence="9">May play the central regulatory role in sporulation. It may be an element of the effector pathway responsible for the activation of sporulation genes in response to nutritional stress. Spo0A may act in concert with spo0H (a sigma factor) to control the expression of some genes that are critical to the sporulation process.</text>
</comment>